<accession>A0A0G1VP56</accession>
<feature type="compositionally biased region" description="Basic and acidic residues" evidence="1">
    <location>
        <begin position="44"/>
        <end position="54"/>
    </location>
</feature>
<feature type="non-terminal residue" evidence="2">
    <location>
        <position position="152"/>
    </location>
</feature>
<comment type="caution">
    <text evidence="2">The sequence shown here is derived from an EMBL/GenBank/DDBJ whole genome shotgun (WGS) entry which is preliminary data.</text>
</comment>
<reference evidence="2 3" key="1">
    <citation type="journal article" date="2015" name="Nature">
        <title>rRNA introns, odd ribosomes, and small enigmatic genomes across a large radiation of phyla.</title>
        <authorList>
            <person name="Brown C.T."/>
            <person name="Hug L.A."/>
            <person name="Thomas B.C."/>
            <person name="Sharon I."/>
            <person name="Castelle C.J."/>
            <person name="Singh A."/>
            <person name="Wilkins M.J."/>
            <person name="Williams K.H."/>
            <person name="Banfield J.F."/>
        </authorList>
    </citation>
    <scope>NUCLEOTIDE SEQUENCE [LARGE SCALE GENOMIC DNA]</scope>
</reference>
<feature type="region of interest" description="Disordered" evidence="1">
    <location>
        <begin position="1"/>
        <end position="76"/>
    </location>
</feature>
<sequence>MINGLPEQKINPLAKPPETKPAEMAPAFETEEVPESAELTGEPEPARAERDAKRPSHAPAAIKRQPSATVPSPRDPVTVRIEKILEDGVGDAYNRLSPIAKQEFKLKGEQAAIKIRELLKSTHVKVKKIFRLVLEWLRLLPGINRFFLEQEA</sequence>
<gene>
    <name evidence="2" type="ORF">UY44_C0013G0001</name>
</gene>
<organism evidence="2 3">
    <name type="scientific">Candidatus Kaiserbacteria bacterium GW2011_GWA2_49_19</name>
    <dbReference type="NCBI Taxonomy" id="1618669"/>
    <lineage>
        <taxon>Bacteria</taxon>
        <taxon>Candidatus Kaiseribacteriota</taxon>
    </lineage>
</organism>
<proteinExistence type="predicted"/>
<dbReference type="AlphaFoldDB" id="A0A0G1VP56"/>
<dbReference type="EMBL" id="LCPZ01000013">
    <property type="protein sequence ID" value="KKW08248.1"/>
    <property type="molecule type" value="Genomic_DNA"/>
</dbReference>
<dbReference type="Proteomes" id="UP000033965">
    <property type="component" value="Unassembled WGS sequence"/>
</dbReference>
<name>A0A0G1VP56_9BACT</name>
<evidence type="ECO:0000313" key="2">
    <source>
        <dbReference type="EMBL" id="KKW08248.1"/>
    </source>
</evidence>
<evidence type="ECO:0000313" key="3">
    <source>
        <dbReference type="Proteomes" id="UP000033965"/>
    </source>
</evidence>
<evidence type="ECO:0000256" key="1">
    <source>
        <dbReference type="SAM" id="MobiDB-lite"/>
    </source>
</evidence>
<protein>
    <submittedName>
        <fullName evidence="2">Uncharacterized protein</fullName>
    </submittedName>
</protein>